<evidence type="ECO:0000313" key="2">
    <source>
        <dbReference type="EMBL" id="AYG64392.1"/>
    </source>
</evidence>
<proteinExistence type="predicted"/>
<accession>A0A387G994</accession>
<feature type="transmembrane region" description="Helical" evidence="1">
    <location>
        <begin position="56"/>
        <end position="78"/>
    </location>
</feature>
<dbReference type="KEGG" id="rjg:CCGE525_37230"/>
<dbReference type="RefSeq" id="WP_120709284.1">
    <property type="nucleotide sequence ID" value="NZ_CP032697.1"/>
</dbReference>
<dbReference type="Proteomes" id="UP000282195">
    <property type="component" value="Plasmid pRCCGE525a"/>
</dbReference>
<keyword evidence="1" id="KW-0812">Transmembrane</keyword>
<sequence length="126" mass="14080">MRKEIWFIQRLGPTEIVIAIIVVAGIATIGGVWVTAEAQQVYVHPLDNLAYTVLVLAFYLLFNAVLIGFCCAVAIYLFKFAGLVVRATYRFLRSLLAQPVRLARLITTLFAALIDKSRSIGRHLSR</sequence>
<gene>
    <name evidence="2" type="ORF">CCGE525_37230</name>
</gene>
<geneLocation type="plasmid" evidence="3">
    <name>prccge525a</name>
</geneLocation>
<keyword evidence="2" id="KW-0614">Plasmid</keyword>
<keyword evidence="1" id="KW-0472">Membrane</keyword>
<keyword evidence="1" id="KW-1133">Transmembrane helix</keyword>
<evidence type="ECO:0000313" key="3">
    <source>
        <dbReference type="Proteomes" id="UP000282195"/>
    </source>
</evidence>
<protein>
    <submittedName>
        <fullName evidence="2">Uncharacterized protein</fullName>
    </submittedName>
</protein>
<feature type="transmembrane region" description="Helical" evidence="1">
    <location>
        <begin position="16"/>
        <end position="36"/>
    </location>
</feature>
<evidence type="ECO:0000256" key="1">
    <source>
        <dbReference type="SAM" id="Phobius"/>
    </source>
</evidence>
<organism evidence="2 3">
    <name type="scientific">Rhizobium jaguaris</name>
    <dbReference type="NCBI Taxonomy" id="1312183"/>
    <lineage>
        <taxon>Bacteria</taxon>
        <taxon>Pseudomonadati</taxon>
        <taxon>Pseudomonadota</taxon>
        <taxon>Alphaproteobacteria</taxon>
        <taxon>Hyphomicrobiales</taxon>
        <taxon>Rhizobiaceae</taxon>
        <taxon>Rhizobium/Agrobacterium group</taxon>
        <taxon>Rhizobium</taxon>
    </lineage>
</organism>
<name>A0A387G994_9HYPH</name>
<keyword evidence="3" id="KW-1185">Reference proteome</keyword>
<dbReference type="EMBL" id="CP032697">
    <property type="protein sequence ID" value="AYG64392.1"/>
    <property type="molecule type" value="Genomic_DNA"/>
</dbReference>
<dbReference type="OrthoDB" id="8410743at2"/>
<dbReference type="AlphaFoldDB" id="A0A387G994"/>
<reference evidence="2 3" key="1">
    <citation type="submission" date="2018-10" db="EMBL/GenBank/DDBJ databases">
        <title>Rhizobium etli, R. leguminosarum and a new Rhizobium genospecies from Phaseolus dumosus.</title>
        <authorList>
            <person name="Ramirez-Puebla S.T."/>
            <person name="Rogel-Hernandez M.A."/>
            <person name="Guerrero G."/>
            <person name="Ormeno-Orrillo E."/>
            <person name="Martinez-Romero J.C."/>
            <person name="Negrete-Yankelevich S."/>
            <person name="Martinez-Romero E."/>
        </authorList>
    </citation>
    <scope>NUCLEOTIDE SEQUENCE [LARGE SCALE GENOMIC DNA]</scope>
    <source>
        <strain evidence="2 3">CCGE525</strain>
        <plasmid evidence="3">prccge525a</plasmid>
    </source>
</reference>